<evidence type="ECO:0000256" key="11">
    <source>
        <dbReference type="ARBA" id="ARBA00023315"/>
    </source>
</evidence>
<dbReference type="InterPro" id="IPR020610">
    <property type="entry name" value="Thiolase_AS"/>
</dbReference>
<evidence type="ECO:0000256" key="2">
    <source>
        <dbReference type="ARBA" id="ARBA00005189"/>
    </source>
</evidence>
<evidence type="ECO:0000256" key="1">
    <source>
        <dbReference type="ARBA" id="ARBA00004173"/>
    </source>
</evidence>
<evidence type="ECO:0000259" key="14">
    <source>
        <dbReference type="Pfam" id="PF00108"/>
    </source>
</evidence>
<comment type="subunit">
    <text evidence="4">Homotetramer.</text>
</comment>
<feature type="domain" description="Thiolase N-terminal" evidence="14">
    <location>
        <begin position="33"/>
        <end position="290"/>
    </location>
</feature>
<reference evidence="16" key="1">
    <citation type="submission" date="2020-11" db="EMBL/GenBank/DDBJ databases">
        <authorList>
            <person name="Tran Van P."/>
        </authorList>
    </citation>
    <scope>NUCLEOTIDE SEQUENCE</scope>
</reference>
<dbReference type="FunFam" id="3.40.47.10:FF:000007">
    <property type="entry name" value="acetyl-CoA acetyltransferase, mitochondrial"/>
    <property type="match status" value="1"/>
</dbReference>
<evidence type="ECO:0000259" key="15">
    <source>
        <dbReference type="Pfam" id="PF02803"/>
    </source>
</evidence>
<dbReference type="GO" id="GO:0006635">
    <property type="term" value="P:fatty acid beta-oxidation"/>
    <property type="evidence" value="ECO:0007669"/>
    <property type="project" value="TreeGrafter"/>
</dbReference>
<keyword evidence="9" id="KW-0630">Potassium</keyword>
<gene>
    <name evidence="16" type="ORF">OSB1V03_LOCUS7213</name>
</gene>
<dbReference type="InterPro" id="IPR002155">
    <property type="entry name" value="Thiolase"/>
</dbReference>
<dbReference type="EMBL" id="OC858733">
    <property type="protein sequence ID" value="CAD7626781.1"/>
    <property type="molecule type" value="Genomic_DNA"/>
</dbReference>
<dbReference type="PROSITE" id="PS00737">
    <property type="entry name" value="THIOLASE_2"/>
    <property type="match status" value="1"/>
</dbReference>
<feature type="active site" description="Proton acceptor" evidence="12">
    <location>
        <position position="377"/>
    </location>
</feature>
<proteinExistence type="inferred from homology"/>
<evidence type="ECO:0000256" key="8">
    <source>
        <dbReference type="ARBA" id="ARBA00022946"/>
    </source>
</evidence>
<dbReference type="Gene3D" id="3.40.47.10">
    <property type="match status" value="1"/>
</dbReference>
<dbReference type="EMBL" id="CAJPIZ010004158">
    <property type="protein sequence ID" value="CAG2107211.1"/>
    <property type="molecule type" value="Genomic_DNA"/>
</dbReference>
<evidence type="ECO:0000256" key="6">
    <source>
        <dbReference type="ARBA" id="ARBA00022679"/>
    </source>
</evidence>
<dbReference type="GO" id="GO:0003985">
    <property type="term" value="F:acetyl-CoA C-acetyltransferase activity"/>
    <property type="evidence" value="ECO:0007669"/>
    <property type="project" value="UniProtKB-EC"/>
</dbReference>
<name>A0A7R9PZQ2_9ACAR</name>
<dbReference type="Pfam" id="PF02803">
    <property type="entry name" value="Thiolase_C"/>
    <property type="match status" value="1"/>
</dbReference>
<dbReference type="PANTHER" id="PTHR18919:SF156">
    <property type="entry name" value="ACETYL-COA ACETYLTRANSFERASE, MITOCHONDRIAL"/>
    <property type="match status" value="1"/>
</dbReference>
<evidence type="ECO:0000256" key="10">
    <source>
        <dbReference type="ARBA" id="ARBA00023128"/>
    </source>
</evidence>
<dbReference type="OrthoDB" id="5404651at2759"/>
<keyword evidence="10" id="KW-0496">Mitochondrion</keyword>
<dbReference type="InterPro" id="IPR020613">
    <property type="entry name" value="Thiolase_CS"/>
</dbReference>
<dbReference type="CDD" id="cd00751">
    <property type="entry name" value="thiolase"/>
    <property type="match status" value="1"/>
</dbReference>
<evidence type="ECO:0000256" key="13">
    <source>
        <dbReference type="RuleBase" id="RU003557"/>
    </source>
</evidence>
<dbReference type="PROSITE" id="PS00098">
    <property type="entry name" value="THIOLASE_1"/>
    <property type="match status" value="1"/>
</dbReference>
<dbReference type="InterPro" id="IPR020617">
    <property type="entry name" value="Thiolase_C"/>
</dbReference>
<evidence type="ECO:0000256" key="4">
    <source>
        <dbReference type="ARBA" id="ARBA00011881"/>
    </source>
</evidence>
<dbReference type="InterPro" id="IPR016039">
    <property type="entry name" value="Thiolase-like"/>
</dbReference>
<evidence type="ECO:0000256" key="12">
    <source>
        <dbReference type="PIRSR" id="PIRSR000429-1"/>
    </source>
</evidence>
<dbReference type="PROSITE" id="PS00099">
    <property type="entry name" value="THIOLASE_3"/>
    <property type="match status" value="1"/>
</dbReference>
<evidence type="ECO:0000313" key="17">
    <source>
        <dbReference type="Proteomes" id="UP000759131"/>
    </source>
</evidence>
<feature type="active site" description="Acyl-thioester intermediate" evidence="12">
    <location>
        <position position="117"/>
    </location>
</feature>
<protein>
    <recommendedName>
        <fullName evidence="5">acetyl-CoA C-acetyltransferase</fullName>
        <ecNumber evidence="5">2.3.1.9</ecNumber>
    </recommendedName>
</protein>
<accession>A0A7R9PZQ2</accession>
<dbReference type="SUPFAM" id="SSF53901">
    <property type="entry name" value="Thiolase-like"/>
    <property type="match status" value="2"/>
</dbReference>
<dbReference type="GO" id="GO:0005739">
    <property type="term" value="C:mitochondrion"/>
    <property type="evidence" value="ECO:0007669"/>
    <property type="project" value="UniProtKB-SubCell"/>
</dbReference>
<comment type="pathway">
    <text evidence="2">Lipid metabolism.</text>
</comment>
<dbReference type="InterPro" id="IPR020616">
    <property type="entry name" value="Thiolase_N"/>
</dbReference>
<dbReference type="PANTHER" id="PTHR18919">
    <property type="entry name" value="ACETYL-COA C-ACYLTRANSFERASE"/>
    <property type="match status" value="1"/>
</dbReference>
<evidence type="ECO:0000256" key="9">
    <source>
        <dbReference type="ARBA" id="ARBA00022958"/>
    </source>
</evidence>
<dbReference type="GO" id="GO:0046872">
    <property type="term" value="F:metal ion binding"/>
    <property type="evidence" value="ECO:0007669"/>
    <property type="project" value="UniProtKB-KW"/>
</dbReference>
<dbReference type="Proteomes" id="UP000759131">
    <property type="component" value="Unassembled WGS sequence"/>
</dbReference>
<keyword evidence="6 13" id="KW-0808">Transferase</keyword>
<evidence type="ECO:0000256" key="5">
    <source>
        <dbReference type="ARBA" id="ARBA00012705"/>
    </source>
</evidence>
<feature type="domain" description="Thiolase C-terminal" evidence="15">
    <location>
        <begin position="298"/>
        <end position="418"/>
    </location>
</feature>
<evidence type="ECO:0000256" key="3">
    <source>
        <dbReference type="ARBA" id="ARBA00010982"/>
    </source>
</evidence>
<evidence type="ECO:0000256" key="7">
    <source>
        <dbReference type="ARBA" id="ARBA00022723"/>
    </source>
</evidence>
<keyword evidence="17" id="KW-1185">Reference proteome</keyword>
<sequence length="419" mass="44206">MFRSTKRLSVLRNEAKVLLNRFSTCGILYSEEVVIVSTARTPVGSFRSSLSALSAPQLGTVAIRSAIERSGLKNEDIGEVIMGSVLQGGLKQAPTRQAALGAGLPTTIPTTSVNKVCASGMKAMMFGAQSLMCGHQEVIVAGGMESMSNVPFYLKRGDTTYGGVRLEDGIVYDGLTDAYQPIHMGVCAEKTAKKLGITRQQQDEYAINSYKRSANAANSGILAEEITPVVIAGKRGAKETIVSEDEEYKKVNFDKFPALPTVFQRDGGTITAANASTLNDGAAAAVLMTRKACDRFGLKPLARIVGFADAAVDPVDFAIAPAFAIPKILNKFNIKKEDISLWEINEAFSAVVIANIQMLDIDASKVNINGGAVSIGHPLGMSGARIVNSLALHLKAGQYGMAAICNGGGGASALLVQKL</sequence>
<dbReference type="Pfam" id="PF00108">
    <property type="entry name" value="Thiolase_N"/>
    <property type="match status" value="1"/>
</dbReference>
<organism evidence="16">
    <name type="scientific">Medioppia subpectinata</name>
    <dbReference type="NCBI Taxonomy" id="1979941"/>
    <lineage>
        <taxon>Eukaryota</taxon>
        <taxon>Metazoa</taxon>
        <taxon>Ecdysozoa</taxon>
        <taxon>Arthropoda</taxon>
        <taxon>Chelicerata</taxon>
        <taxon>Arachnida</taxon>
        <taxon>Acari</taxon>
        <taxon>Acariformes</taxon>
        <taxon>Sarcoptiformes</taxon>
        <taxon>Oribatida</taxon>
        <taxon>Brachypylina</taxon>
        <taxon>Oppioidea</taxon>
        <taxon>Oppiidae</taxon>
        <taxon>Medioppia</taxon>
    </lineage>
</organism>
<feature type="active site" description="Proton acceptor" evidence="12">
    <location>
        <position position="405"/>
    </location>
</feature>
<dbReference type="NCBIfam" id="TIGR01930">
    <property type="entry name" value="AcCoA-C-Actrans"/>
    <property type="match status" value="1"/>
</dbReference>
<comment type="similarity">
    <text evidence="3 13">Belongs to the thiolase-like superfamily. Thiolase family.</text>
</comment>
<dbReference type="AlphaFoldDB" id="A0A7R9PZQ2"/>
<keyword evidence="11 13" id="KW-0012">Acyltransferase</keyword>
<dbReference type="InterPro" id="IPR020615">
    <property type="entry name" value="Thiolase_acyl_enz_int_AS"/>
</dbReference>
<dbReference type="PIRSF" id="PIRSF000429">
    <property type="entry name" value="Ac-CoA_Ac_transf"/>
    <property type="match status" value="1"/>
</dbReference>
<keyword evidence="8" id="KW-0809">Transit peptide</keyword>
<comment type="subcellular location">
    <subcellularLocation>
        <location evidence="1">Mitochondrion</location>
    </subcellularLocation>
</comment>
<evidence type="ECO:0000313" key="16">
    <source>
        <dbReference type="EMBL" id="CAD7626781.1"/>
    </source>
</evidence>
<dbReference type="EC" id="2.3.1.9" evidence="5"/>
<keyword evidence="7" id="KW-0479">Metal-binding</keyword>